<reference evidence="1 2" key="1">
    <citation type="submission" date="2019-03" db="EMBL/GenBank/DDBJ databases">
        <title>Genomic Encyclopedia of Archaeal and Bacterial Type Strains, Phase II (KMG-II): from individual species to whole genera.</title>
        <authorList>
            <person name="Goeker M."/>
        </authorList>
    </citation>
    <scope>NUCLEOTIDE SEQUENCE [LARGE SCALE GENOMIC DNA]</scope>
    <source>
        <strain evidence="1 2">DSM 28135</strain>
    </source>
</reference>
<dbReference type="OrthoDB" id="9808360at2"/>
<organism evidence="1 2">
    <name type="scientific">Gelidibacter sediminis</name>
    <dbReference type="NCBI Taxonomy" id="1608710"/>
    <lineage>
        <taxon>Bacteria</taxon>
        <taxon>Pseudomonadati</taxon>
        <taxon>Bacteroidota</taxon>
        <taxon>Flavobacteriia</taxon>
        <taxon>Flavobacteriales</taxon>
        <taxon>Flavobacteriaceae</taxon>
        <taxon>Gelidibacter</taxon>
    </lineage>
</organism>
<comment type="caution">
    <text evidence="1">The sequence shown here is derived from an EMBL/GenBank/DDBJ whole genome shotgun (WGS) entry which is preliminary data.</text>
</comment>
<gene>
    <name evidence="1" type="ORF">BXY82_2120</name>
</gene>
<dbReference type="Proteomes" id="UP000294689">
    <property type="component" value="Unassembled WGS sequence"/>
</dbReference>
<dbReference type="RefSeq" id="WP_133758123.1">
    <property type="nucleotide sequence ID" value="NZ_SOBW01000008.1"/>
</dbReference>
<sequence>MFSKSCEYRLRPVIFRAKPSYFGGKVNVTTILKAEDFPPAFKAKILVQMAKCNLFESVKSLYNRFFIVRETRRSVFLKIRKELKHNTQHHTESVGHSHKISVIPRKNLNHLHQ</sequence>
<keyword evidence="2" id="KW-1185">Reference proteome</keyword>
<evidence type="ECO:0000313" key="2">
    <source>
        <dbReference type="Proteomes" id="UP000294689"/>
    </source>
</evidence>
<dbReference type="EMBL" id="SOBW01000008">
    <property type="protein sequence ID" value="TDU40080.1"/>
    <property type="molecule type" value="Genomic_DNA"/>
</dbReference>
<accession>A0A4R7Q0W9</accession>
<proteinExistence type="predicted"/>
<name>A0A4R7Q0W9_9FLAO</name>
<evidence type="ECO:0000313" key="1">
    <source>
        <dbReference type="EMBL" id="TDU40080.1"/>
    </source>
</evidence>
<protein>
    <submittedName>
        <fullName evidence="1">Uncharacterized protein</fullName>
    </submittedName>
</protein>
<dbReference type="AlphaFoldDB" id="A0A4R7Q0W9"/>